<evidence type="ECO:0000256" key="8">
    <source>
        <dbReference type="ARBA" id="ARBA00022782"/>
    </source>
</evidence>
<evidence type="ECO:0000313" key="13">
    <source>
        <dbReference type="Proteomes" id="UP001180020"/>
    </source>
</evidence>
<comment type="subcellular location">
    <subcellularLocation>
        <location evidence="2 10">Secreted</location>
    </subcellularLocation>
</comment>
<keyword evidence="6 10" id="KW-0765">Sulfation</keyword>
<reference evidence="12" key="2">
    <citation type="submission" date="2023-06" db="EMBL/GenBank/DDBJ databases">
        <authorList>
            <person name="Ma L."/>
            <person name="Liu K.-W."/>
            <person name="Li Z."/>
            <person name="Hsiao Y.-Y."/>
            <person name="Qi Y."/>
            <person name="Fu T."/>
            <person name="Tang G."/>
            <person name="Zhang D."/>
            <person name="Sun W.-H."/>
            <person name="Liu D.-K."/>
            <person name="Li Y."/>
            <person name="Chen G.-Z."/>
            <person name="Liu X.-D."/>
            <person name="Liao X.-Y."/>
            <person name="Jiang Y.-T."/>
            <person name="Yu X."/>
            <person name="Hao Y."/>
            <person name="Huang J."/>
            <person name="Zhao X.-W."/>
            <person name="Ke S."/>
            <person name="Chen Y.-Y."/>
            <person name="Wu W.-L."/>
            <person name="Hsu J.-L."/>
            <person name="Lin Y.-F."/>
            <person name="Huang M.-D."/>
            <person name="Li C.-Y."/>
            <person name="Huang L."/>
            <person name="Wang Z.-W."/>
            <person name="Zhao X."/>
            <person name="Zhong W.-Y."/>
            <person name="Peng D.-H."/>
            <person name="Ahmad S."/>
            <person name="Lan S."/>
            <person name="Zhang J.-S."/>
            <person name="Tsai W.-C."/>
            <person name="Van De Peer Y."/>
            <person name="Liu Z.-J."/>
        </authorList>
    </citation>
    <scope>NUCLEOTIDE SEQUENCE</scope>
    <source>
        <strain evidence="12">CP</strain>
        <tissue evidence="12">Leaves</tissue>
    </source>
</reference>
<evidence type="ECO:0000313" key="12">
    <source>
        <dbReference type="EMBL" id="KAK1301191.1"/>
    </source>
</evidence>
<dbReference type="Pfam" id="PF06404">
    <property type="entry name" value="PSK"/>
    <property type="match status" value="1"/>
</dbReference>
<proteinExistence type="inferred from homology"/>
<protein>
    <recommendedName>
        <fullName evidence="10">Phytosulfokine</fullName>
    </recommendedName>
    <component>
        <recommendedName>
            <fullName evidence="10">Phytosulfokine-alpha</fullName>
            <shortName evidence="10">PSK-alpha</shortName>
            <shortName evidence="10">Phytosulfokine-a</shortName>
        </recommendedName>
    </component>
    <component>
        <recommendedName>
            <fullName evidence="10">Phytosulfokine-beta</fullName>
            <shortName evidence="10">PSK-beta</shortName>
            <shortName evidence="10">Phytosulfokine-b</shortName>
        </recommendedName>
    </component>
</protein>
<dbReference type="Proteomes" id="UP001180020">
    <property type="component" value="Unassembled WGS sequence"/>
</dbReference>
<keyword evidence="4 10" id="KW-0217">Developmental protein</keyword>
<keyword evidence="13" id="KW-1185">Reference proteome</keyword>
<comment type="PTM">
    <text evidence="10">Sulfation is important for activity and for the binding to a putative membrane receptor.</text>
</comment>
<evidence type="ECO:0000256" key="9">
    <source>
        <dbReference type="ARBA" id="ARBA00023030"/>
    </source>
</evidence>
<keyword evidence="9 10" id="KW-0339">Growth factor</keyword>
<evidence type="ECO:0000256" key="3">
    <source>
        <dbReference type="ARBA" id="ARBA00010781"/>
    </source>
</evidence>
<comment type="function">
    <text evidence="1 10">Promotes plant cell differentiation, organogenesis and somatic embryogenesis as well as cell proliferation.</text>
</comment>
<evidence type="ECO:0000256" key="2">
    <source>
        <dbReference type="ARBA" id="ARBA00004613"/>
    </source>
</evidence>
<organism evidence="12 13">
    <name type="scientific">Acorus calamus</name>
    <name type="common">Sweet flag</name>
    <dbReference type="NCBI Taxonomy" id="4465"/>
    <lineage>
        <taxon>Eukaryota</taxon>
        <taxon>Viridiplantae</taxon>
        <taxon>Streptophyta</taxon>
        <taxon>Embryophyta</taxon>
        <taxon>Tracheophyta</taxon>
        <taxon>Spermatophyta</taxon>
        <taxon>Magnoliopsida</taxon>
        <taxon>Liliopsida</taxon>
        <taxon>Acoraceae</taxon>
        <taxon>Acorus</taxon>
    </lineage>
</organism>
<gene>
    <name evidence="12" type="primary">PSK6</name>
    <name evidence="12" type="ORF">QJS10_CPB13g01690</name>
</gene>
<evidence type="ECO:0000256" key="5">
    <source>
        <dbReference type="ARBA" id="ARBA00022525"/>
    </source>
</evidence>
<evidence type="ECO:0000256" key="6">
    <source>
        <dbReference type="ARBA" id="ARBA00022641"/>
    </source>
</evidence>
<feature type="signal peptide" evidence="10">
    <location>
        <begin position="1"/>
        <end position="26"/>
    </location>
</feature>
<dbReference type="InterPro" id="IPR009438">
    <property type="entry name" value="Phytosulfokine"/>
</dbReference>
<dbReference type="GO" id="GO:0008283">
    <property type="term" value="P:cell population proliferation"/>
    <property type="evidence" value="ECO:0007669"/>
    <property type="project" value="UniProtKB-UniRule"/>
</dbReference>
<comment type="caution">
    <text evidence="12">The sequence shown here is derived from an EMBL/GenBank/DDBJ whole genome shotgun (WGS) entry which is preliminary data.</text>
</comment>
<keyword evidence="8 10" id="KW-0221">Differentiation</keyword>
<reference evidence="12" key="1">
    <citation type="journal article" date="2023" name="Nat. Commun.">
        <title>Diploid and tetraploid genomes of Acorus and the evolution of monocots.</title>
        <authorList>
            <person name="Ma L."/>
            <person name="Liu K.W."/>
            <person name="Li Z."/>
            <person name="Hsiao Y.Y."/>
            <person name="Qi Y."/>
            <person name="Fu T."/>
            <person name="Tang G.D."/>
            <person name="Zhang D."/>
            <person name="Sun W.H."/>
            <person name="Liu D.K."/>
            <person name="Li Y."/>
            <person name="Chen G.Z."/>
            <person name="Liu X.D."/>
            <person name="Liao X.Y."/>
            <person name="Jiang Y.T."/>
            <person name="Yu X."/>
            <person name="Hao Y."/>
            <person name="Huang J."/>
            <person name="Zhao X.W."/>
            <person name="Ke S."/>
            <person name="Chen Y.Y."/>
            <person name="Wu W.L."/>
            <person name="Hsu J.L."/>
            <person name="Lin Y.F."/>
            <person name="Huang M.D."/>
            <person name="Li C.Y."/>
            <person name="Huang L."/>
            <person name="Wang Z.W."/>
            <person name="Zhao X."/>
            <person name="Zhong W.Y."/>
            <person name="Peng D.H."/>
            <person name="Ahmad S."/>
            <person name="Lan S."/>
            <person name="Zhang J.S."/>
            <person name="Tsai W.C."/>
            <person name="Van de Peer Y."/>
            <person name="Liu Z.J."/>
        </authorList>
    </citation>
    <scope>NUCLEOTIDE SEQUENCE</scope>
    <source>
        <strain evidence="12">CP</strain>
    </source>
</reference>
<dbReference type="GO" id="GO:0005576">
    <property type="term" value="C:extracellular region"/>
    <property type="evidence" value="ECO:0007669"/>
    <property type="project" value="UniProtKB-SubCell"/>
</dbReference>
<comment type="similarity">
    <text evidence="3 10">Belongs to the phytosulfokine family.</text>
</comment>
<comment type="PTM">
    <text evidence="10">PSK-alpha is produced by endopeptidase digestion. PSK-beta is produced from PSK-alpha by exopeptidase digestion.</text>
</comment>
<evidence type="ECO:0000256" key="11">
    <source>
        <dbReference type="SAM" id="MobiDB-lite"/>
    </source>
</evidence>
<sequence>MKQSFHFHGLLFFFLVILLFIHTTTARYHMGLIKEGNTNTERPPQMGHSKEVQEEEDSFMMVLEDCVRNGGDECLKERLLSEAHLDYIYTQQQNP</sequence>
<dbReference type="PANTHER" id="PTHR33285:SF33">
    <property type="entry name" value="PHYTOSULFOKINE"/>
    <property type="match status" value="1"/>
</dbReference>
<name>A0AAV9DHZ8_ACOCL</name>
<dbReference type="AlphaFoldDB" id="A0AAV9DHZ8"/>
<keyword evidence="5 10" id="KW-0964">Secreted</keyword>
<evidence type="ECO:0000256" key="7">
    <source>
        <dbReference type="ARBA" id="ARBA00022729"/>
    </source>
</evidence>
<dbReference type="PANTHER" id="PTHR33285">
    <property type="entry name" value="PHYTOSULFOKINES 3"/>
    <property type="match status" value="1"/>
</dbReference>
<feature type="chain" id="PRO_5043100051" description="Phytosulfokine" evidence="10">
    <location>
        <begin position="27"/>
        <end position="95"/>
    </location>
</feature>
<dbReference type="GO" id="GO:0030154">
    <property type="term" value="P:cell differentiation"/>
    <property type="evidence" value="ECO:0007669"/>
    <property type="project" value="UniProtKB-UniRule"/>
</dbReference>
<dbReference type="EMBL" id="JAUJYO010000013">
    <property type="protein sequence ID" value="KAK1301191.1"/>
    <property type="molecule type" value="Genomic_DNA"/>
</dbReference>
<dbReference type="GO" id="GO:0008083">
    <property type="term" value="F:growth factor activity"/>
    <property type="evidence" value="ECO:0007669"/>
    <property type="project" value="UniProtKB-UniRule"/>
</dbReference>
<evidence type="ECO:0000256" key="10">
    <source>
        <dbReference type="RuleBase" id="RU368031"/>
    </source>
</evidence>
<accession>A0AAV9DHZ8</accession>
<evidence type="ECO:0000256" key="1">
    <source>
        <dbReference type="ARBA" id="ARBA00003158"/>
    </source>
</evidence>
<feature type="region of interest" description="Disordered" evidence="11">
    <location>
        <begin position="35"/>
        <end position="54"/>
    </location>
</feature>
<evidence type="ECO:0000256" key="4">
    <source>
        <dbReference type="ARBA" id="ARBA00022473"/>
    </source>
</evidence>
<keyword evidence="7 10" id="KW-0732">Signal</keyword>